<dbReference type="EMBL" id="VICG01000005">
    <property type="protein sequence ID" value="KAA8571424.1"/>
    <property type="molecule type" value="Genomic_DNA"/>
</dbReference>
<dbReference type="PRINTS" id="PR00730">
    <property type="entry name" value="THERMOLYSIN"/>
</dbReference>
<dbReference type="InterPro" id="IPR027268">
    <property type="entry name" value="Peptidase_M4/M1_CTD_sf"/>
</dbReference>
<feature type="domain" description="Peptidase M4" evidence="7">
    <location>
        <begin position="107"/>
        <end position="182"/>
    </location>
</feature>
<dbReference type="CDD" id="cd09597">
    <property type="entry name" value="M4_TLP"/>
    <property type="match status" value="1"/>
</dbReference>
<protein>
    <recommendedName>
        <fullName evidence="11">Peptidase M4 C-terminal domain-containing protein</fullName>
    </recommendedName>
</protein>
<dbReference type="InterPro" id="IPR013856">
    <property type="entry name" value="Peptidase_M4_domain"/>
</dbReference>
<keyword evidence="3" id="KW-0479">Metal-binding</keyword>
<evidence type="ECO:0000256" key="6">
    <source>
        <dbReference type="ARBA" id="ARBA00023049"/>
    </source>
</evidence>
<dbReference type="Gene3D" id="3.10.170.10">
    <property type="match status" value="1"/>
</dbReference>
<evidence type="ECO:0000259" key="7">
    <source>
        <dbReference type="Pfam" id="PF01447"/>
    </source>
</evidence>
<dbReference type="VEuPathDB" id="FungiDB:MFRU_026g00370"/>
<comment type="caution">
    <text evidence="9">The sequence shown here is derived from an EMBL/GenBank/DDBJ whole genome shotgun (WGS) entry which is preliminary data.</text>
</comment>
<evidence type="ECO:0000256" key="4">
    <source>
        <dbReference type="ARBA" id="ARBA00022801"/>
    </source>
</evidence>
<gene>
    <name evidence="9" type="ORF">EYC84_001427</name>
</gene>
<keyword evidence="2" id="KW-0645">Protease</keyword>
<dbReference type="Proteomes" id="UP000322873">
    <property type="component" value="Unassembled WGS sequence"/>
</dbReference>
<dbReference type="InterPro" id="IPR052759">
    <property type="entry name" value="Metalloprotease_M4"/>
</dbReference>
<feature type="domain" description="Peptidase M4 C-terminal" evidence="8">
    <location>
        <begin position="185"/>
        <end position="358"/>
    </location>
</feature>
<dbReference type="GO" id="GO:0004222">
    <property type="term" value="F:metalloendopeptidase activity"/>
    <property type="evidence" value="ECO:0007669"/>
    <property type="project" value="InterPro"/>
</dbReference>
<evidence type="ECO:0000259" key="8">
    <source>
        <dbReference type="Pfam" id="PF02868"/>
    </source>
</evidence>
<dbReference type="PANTHER" id="PTHR43579:SF1">
    <property type="entry name" value="NEUTRAL METALLOPROTEINASE"/>
    <property type="match status" value="1"/>
</dbReference>
<dbReference type="GO" id="GO:0006508">
    <property type="term" value="P:proteolysis"/>
    <property type="evidence" value="ECO:0007669"/>
    <property type="project" value="UniProtKB-KW"/>
</dbReference>
<dbReference type="Pfam" id="PF01447">
    <property type="entry name" value="Peptidase_M4"/>
    <property type="match status" value="1"/>
</dbReference>
<dbReference type="Gene3D" id="1.10.390.10">
    <property type="entry name" value="Neutral Protease Domain 2"/>
    <property type="match status" value="1"/>
</dbReference>
<evidence type="ECO:0000313" key="9">
    <source>
        <dbReference type="EMBL" id="KAA8571424.1"/>
    </source>
</evidence>
<reference evidence="9 10" key="1">
    <citation type="submission" date="2019-06" db="EMBL/GenBank/DDBJ databases">
        <title>Genome Sequence of the Brown Rot Fungal Pathogen Monilinia fructicola.</title>
        <authorList>
            <person name="De Miccolis Angelini R.M."/>
            <person name="Landi L."/>
            <person name="Abate D."/>
            <person name="Pollastro S."/>
            <person name="Romanazzi G."/>
            <person name="Faretra F."/>
        </authorList>
    </citation>
    <scope>NUCLEOTIDE SEQUENCE [LARGE SCALE GENOMIC DNA]</scope>
    <source>
        <strain evidence="9 10">Mfrc123</strain>
    </source>
</reference>
<keyword evidence="4" id="KW-0378">Hydrolase</keyword>
<dbReference type="InterPro" id="IPR023612">
    <property type="entry name" value="Peptidase_M4"/>
</dbReference>
<dbReference type="Pfam" id="PF02868">
    <property type="entry name" value="Peptidase_M4_C"/>
    <property type="match status" value="1"/>
</dbReference>
<evidence type="ECO:0000256" key="1">
    <source>
        <dbReference type="ARBA" id="ARBA00009388"/>
    </source>
</evidence>
<evidence type="ECO:0008006" key="11">
    <source>
        <dbReference type="Google" id="ProtNLM"/>
    </source>
</evidence>
<sequence>MAHYCSILPPHLLKHIIDSPLTSPPTLIAAQKTYDHVCRVQDNRVAKDYAQYHVRHGFAAEAKATTHQVYRKIYTSAKTNDLEKILLFEEGAPLPVVNKDHDARNVYDFFGKTYQFYNEVYKAEHTSHSLFIFDDAPGPPGFDNAFFDGKEMAFGDGDGDVFGTFTKNVDVIGHELTHGVTQWTADLVYEYQSGALNESMSDVFGSMIKQYFPKTLAEDADWLIGEGIFLPSVKNARALRSMRAPGTAYNNPKIGKDPQPATMDDYQDLPLSRDRGGVHINSGIPNYAFYLASTSLGGYSWDKAGRVWYAALTDRSLKSVDSGAAFKAFANLTIKHAGILFDEDTQATVRQAWIDVKVLDGRDEL</sequence>
<keyword evidence="5" id="KW-0862">Zinc</keyword>
<dbReference type="AlphaFoldDB" id="A0A5M9JPK9"/>
<organism evidence="9 10">
    <name type="scientific">Monilinia fructicola</name>
    <name type="common">Brown rot fungus</name>
    <name type="synonym">Ciboria fructicola</name>
    <dbReference type="NCBI Taxonomy" id="38448"/>
    <lineage>
        <taxon>Eukaryota</taxon>
        <taxon>Fungi</taxon>
        <taxon>Dikarya</taxon>
        <taxon>Ascomycota</taxon>
        <taxon>Pezizomycotina</taxon>
        <taxon>Leotiomycetes</taxon>
        <taxon>Helotiales</taxon>
        <taxon>Sclerotiniaceae</taxon>
        <taxon>Monilinia</taxon>
    </lineage>
</organism>
<evidence type="ECO:0000256" key="2">
    <source>
        <dbReference type="ARBA" id="ARBA00022670"/>
    </source>
</evidence>
<accession>A0A5M9JPK9</accession>
<evidence type="ECO:0000256" key="5">
    <source>
        <dbReference type="ARBA" id="ARBA00022833"/>
    </source>
</evidence>
<comment type="similarity">
    <text evidence="1">Belongs to the peptidase M4 family.</text>
</comment>
<dbReference type="PANTHER" id="PTHR43579">
    <property type="match status" value="1"/>
</dbReference>
<dbReference type="GO" id="GO:0046872">
    <property type="term" value="F:metal ion binding"/>
    <property type="evidence" value="ECO:0007669"/>
    <property type="project" value="UniProtKB-KW"/>
</dbReference>
<keyword evidence="10" id="KW-1185">Reference proteome</keyword>
<proteinExistence type="inferred from homology"/>
<keyword evidence="6" id="KW-0482">Metalloprotease</keyword>
<dbReference type="InterPro" id="IPR001570">
    <property type="entry name" value="Peptidase_M4_C_domain"/>
</dbReference>
<evidence type="ECO:0000313" key="10">
    <source>
        <dbReference type="Proteomes" id="UP000322873"/>
    </source>
</evidence>
<name>A0A5M9JPK9_MONFR</name>
<evidence type="ECO:0000256" key="3">
    <source>
        <dbReference type="ARBA" id="ARBA00022723"/>
    </source>
</evidence>
<dbReference type="SUPFAM" id="SSF55486">
    <property type="entry name" value="Metalloproteases ('zincins'), catalytic domain"/>
    <property type="match status" value="1"/>
</dbReference>